<feature type="region of interest" description="Disordered" evidence="1">
    <location>
        <begin position="528"/>
        <end position="564"/>
    </location>
</feature>
<dbReference type="Pfam" id="PF26314">
    <property type="entry name" value="MptA_B_family"/>
    <property type="match status" value="1"/>
</dbReference>
<feature type="transmembrane region" description="Helical" evidence="2">
    <location>
        <begin position="374"/>
        <end position="396"/>
    </location>
</feature>
<sequence>MTRERTASGGGGDGSDDPAVAGYRPSVWHRDHRVGLAAIIAATVFCLIVGALGPSVITITLGPRDGLLPPWYLPSKVVEPAEWLVSLLIWGALALSGVGLWIAMRALAAGWRPRARRIAGLGIGLVAATTLVPPLTSADVLMYAAYGRLQVIGRNPYEITPAEIFRSQFDPVLRWTERPWTDTPSVYGPITSWTQWAANQLGGTNMHDVVFWLQLFAAVPFVLACLGVLFMARNADPERRARAALLTICNPLLIWAVVAGAHNEALSVVFAVAGMIFIRKSPFLAGLGVGLAGCAKVSIGIWGLAMLWAYRKQPKQMAKICVGAAIPMALAYVVWEPTAFVQVLRNGAYVSVGSWVNPFYTLFAHLFDQSTSKIICGVISYTLLPIVVFALSRVVPWRLAPGAPDDTDPRTDPMTIALRTAMIIGIGWVVTAMYTLSWYDLQIWMPLALLAGGKLDRLMIVRGAVLSAAFVPGRAVEFGASLAWASARVRDVVSPLVQIMLLLAIFLWWRWPDSNSLWPVGRRTVLAGPDLSRRPAPEEPPIEPPAEVTPPVADADPATRISAS</sequence>
<accession>A0A1H1TIW2</accession>
<dbReference type="EMBL" id="LT629772">
    <property type="protein sequence ID" value="SDS60245.1"/>
    <property type="molecule type" value="Genomic_DNA"/>
</dbReference>
<proteinExistence type="predicted"/>
<dbReference type="STRING" id="630515.SAMN04489812_2415"/>
<organism evidence="3 4">
    <name type="scientific">Microlunatus soli</name>
    <dbReference type="NCBI Taxonomy" id="630515"/>
    <lineage>
        <taxon>Bacteria</taxon>
        <taxon>Bacillati</taxon>
        <taxon>Actinomycetota</taxon>
        <taxon>Actinomycetes</taxon>
        <taxon>Propionibacteriales</taxon>
        <taxon>Propionibacteriaceae</taxon>
        <taxon>Microlunatus</taxon>
    </lineage>
</organism>
<evidence type="ECO:0000313" key="4">
    <source>
        <dbReference type="Proteomes" id="UP000199103"/>
    </source>
</evidence>
<dbReference type="AlphaFoldDB" id="A0A1H1TIW2"/>
<keyword evidence="2" id="KW-0812">Transmembrane</keyword>
<keyword evidence="4" id="KW-1185">Reference proteome</keyword>
<feature type="compositionally biased region" description="Low complexity" evidence="1">
    <location>
        <begin position="549"/>
        <end position="564"/>
    </location>
</feature>
<feature type="transmembrane region" description="Helical" evidence="2">
    <location>
        <begin position="416"/>
        <end position="439"/>
    </location>
</feature>
<gene>
    <name evidence="3" type="ORF">SAMN04489812_2415</name>
</gene>
<evidence type="ECO:0000256" key="2">
    <source>
        <dbReference type="SAM" id="Phobius"/>
    </source>
</evidence>
<feature type="transmembrane region" description="Helical" evidence="2">
    <location>
        <begin position="347"/>
        <end position="367"/>
    </location>
</feature>
<feature type="transmembrane region" description="Helical" evidence="2">
    <location>
        <begin position="83"/>
        <end position="106"/>
    </location>
</feature>
<reference evidence="3 4" key="1">
    <citation type="submission" date="2016-10" db="EMBL/GenBank/DDBJ databases">
        <authorList>
            <person name="de Groot N.N."/>
        </authorList>
    </citation>
    <scope>NUCLEOTIDE SEQUENCE [LARGE SCALE GENOMIC DNA]</scope>
    <source>
        <strain evidence="3 4">DSM 21800</strain>
    </source>
</reference>
<feature type="transmembrane region" description="Helical" evidence="2">
    <location>
        <begin position="209"/>
        <end position="232"/>
    </location>
</feature>
<evidence type="ECO:0000313" key="3">
    <source>
        <dbReference type="EMBL" id="SDS60245.1"/>
    </source>
</evidence>
<feature type="transmembrane region" description="Helical" evidence="2">
    <location>
        <begin position="317"/>
        <end position="335"/>
    </location>
</feature>
<feature type="transmembrane region" description="Helical" evidence="2">
    <location>
        <begin position="118"/>
        <end position="136"/>
    </location>
</feature>
<keyword evidence="2" id="KW-1133">Transmembrane helix</keyword>
<feature type="transmembrane region" description="Helical" evidence="2">
    <location>
        <begin position="492"/>
        <end position="509"/>
    </location>
</feature>
<feature type="transmembrane region" description="Helical" evidence="2">
    <location>
        <begin position="252"/>
        <end position="278"/>
    </location>
</feature>
<feature type="transmembrane region" description="Helical" evidence="2">
    <location>
        <begin position="34"/>
        <end position="63"/>
    </location>
</feature>
<feature type="compositionally biased region" description="Pro residues" evidence="1">
    <location>
        <begin position="538"/>
        <end position="548"/>
    </location>
</feature>
<protein>
    <recommendedName>
        <fullName evidence="5">Alpha-1,6-mannosyltransferase</fullName>
    </recommendedName>
</protein>
<evidence type="ECO:0000256" key="1">
    <source>
        <dbReference type="SAM" id="MobiDB-lite"/>
    </source>
</evidence>
<keyword evidence="2" id="KW-0472">Membrane</keyword>
<feature type="transmembrane region" description="Helical" evidence="2">
    <location>
        <begin position="284"/>
        <end position="310"/>
    </location>
</feature>
<dbReference type="Proteomes" id="UP000199103">
    <property type="component" value="Chromosome I"/>
</dbReference>
<evidence type="ECO:0008006" key="5">
    <source>
        <dbReference type="Google" id="ProtNLM"/>
    </source>
</evidence>
<name>A0A1H1TIW2_9ACTN</name>